<comment type="caution">
    <text evidence="7">The sequence shown here is derived from an EMBL/GenBank/DDBJ whole genome shotgun (WGS) entry which is preliminary data.</text>
</comment>
<dbReference type="EMBL" id="CAXLJL010000256">
    <property type="protein sequence ID" value="CAL5135268.1"/>
    <property type="molecule type" value="Genomic_DNA"/>
</dbReference>
<evidence type="ECO:0000256" key="4">
    <source>
        <dbReference type="ARBA" id="ARBA00046124"/>
    </source>
</evidence>
<dbReference type="InterPro" id="IPR005061">
    <property type="entry name" value="Ist1"/>
</dbReference>
<dbReference type="PANTHER" id="PTHR12161:SF5">
    <property type="entry name" value="IST1 HOMOLOG"/>
    <property type="match status" value="1"/>
</dbReference>
<dbReference type="PANTHER" id="PTHR12161">
    <property type="entry name" value="IST1 FAMILY MEMBER"/>
    <property type="match status" value="1"/>
</dbReference>
<feature type="region of interest" description="Disordered" evidence="6">
    <location>
        <begin position="187"/>
        <end position="341"/>
    </location>
</feature>
<evidence type="ECO:0000256" key="1">
    <source>
        <dbReference type="ARBA" id="ARBA00005536"/>
    </source>
</evidence>
<comment type="subunit">
    <text evidence="5">Interacts with CHMP1A, CHMP1B, VPS4A and VTA1. Interacts with SPAST, STAMBP, and USP8. May interact with VPS37B. May associate with the ESCRT-I complex. Interacts with MITD1, in competition with VSP4. Interacts with SPART (via MIT domain); leading to the recruitment of SPART to midbodies. Interacts with SPAST.</text>
</comment>
<evidence type="ECO:0000256" key="3">
    <source>
        <dbReference type="ARBA" id="ARBA00032374"/>
    </source>
</evidence>
<dbReference type="Gene3D" id="1.20.1260.60">
    <property type="entry name" value="Vacuolar protein sorting-associated protein Ist1"/>
    <property type="match status" value="1"/>
</dbReference>
<feature type="compositionally biased region" description="Pro residues" evidence="6">
    <location>
        <begin position="240"/>
        <end position="262"/>
    </location>
</feature>
<comment type="similarity">
    <text evidence="1">Belongs to the IST1 family.</text>
</comment>
<accession>A0AAV2TJJ5</accession>
<dbReference type="GO" id="GO:0015031">
    <property type="term" value="P:protein transport"/>
    <property type="evidence" value="ECO:0007669"/>
    <property type="project" value="InterPro"/>
</dbReference>
<organism evidence="7 8">
    <name type="scientific">Calicophoron daubneyi</name>
    <name type="common">Rumen fluke</name>
    <name type="synonym">Paramphistomum daubneyi</name>
    <dbReference type="NCBI Taxonomy" id="300641"/>
    <lineage>
        <taxon>Eukaryota</taxon>
        <taxon>Metazoa</taxon>
        <taxon>Spiralia</taxon>
        <taxon>Lophotrochozoa</taxon>
        <taxon>Platyhelminthes</taxon>
        <taxon>Trematoda</taxon>
        <taxon>Digenea</taxon>
        <taxon>Plagiorchiida</taxon>
        <taxon>Pronocephalata</taxon>
        <taxon>Paramphistomoidea</taxon>
        <taxon>Paramphistomidae</taxon>
        <taxon>Calicophoron</taxon>
    </lineage>
</organism>
<dbReference type="FunFam" id="1.20.1260.60:FF:000002">
    <property type="entry name" value="Vacuolar protein sorting-associated protein IST1"/>
    <property type="match status" value="1"/>
</dbReference>
<gene>
    <name evidence="7" type="ORF">CDAUBV1_LOCUS9438</name>
</gene>
<proteinExistence type="inferred from homology"/>
<dbReference type="AlphaFoldDB" id="A0AAV2TJJ5"/>
<comment type="function">
    <text evidence="4">ESCRT-III-like protein involved in cytokinesis, nuclear envelope reassembly and endosomal tubulation. Is required for efficient abscission during cytokinesis. Involved in recruiting VPS4A and/or VPS4B to the midbody of dividing cells. During late anaphase, involved in nuclear envelope reassembly and mitotic spindle disassembly together with the ESCRT-III complex: IST1 acts by mediating the recruitment of SPAST to the nuclear membrane, leading to microtubule severing. Recruited to the reforming nuclear envelope (NE) during anaphase by LEMD2. Regulates early endosomal tubulation together with the ESCRT-III complex by mediating the recruitment of SPAST.</text>
</comment>
<evidence type="ECO:0000313" key="7">
    <source>
        <dbReference type="EMBL" id="CAL5135268.1"/>
    </source>
</evidence>
<evidence type="ECO:0000256" key="2">
    <source>
        <dbReference type="ARBA" id="ARBA00014513"/>
    </source>
</evidence>
<dbReference type="Pfam" id="PF03398">
    <property type="entry name" value="Ist1"/>
    <property type="match status" value="1"/>
</dbReference>
<protein>
    <recommendedName>
        <fullName evidence="2">IST1 homolog</fullName>
    </recommendedName>
    <alternativeName>
        <fullName evidence="3">Charged multivesicular body protein 8</fullName>
    </alternativeName>
</protein>
<sequence>MSIFGKSGCDYSKLKSNLRLCNNRLGLLKKKKTEINLKNRREIAELLKDAKTERGRIKTEQIVREDYVVEVMEILQTYCDLLLSRFGIFEAKAEVDPSLEAAIATLIWCVPRLGAEVNELNVIKQQFAAKYTKGYVDSCLENKLKKVNPAVIQKLDIVAPSPSLIEMYMMEIARAYDVTYEPNLELLNKGEDNGNDSGQKLIDFEPDADSGLPQLPEGYAGPAKRWDHTLTADQTVPYPQSNPFPSPDPLPPPPVPDKPPVPTETTGAFGFEPSSPPSYDAAMFPSKDSGQPGAPEIDAQANTSKEFGFPADKPEGKSEPGGSDDQDFDDLERRFNALTKK</sequence>
<evidence type="ECO:0000256" key="6">
    <source>
        <dbReference type="SAM" id="MobiDB-lite"/>
    </source>
</evidence>
<name>A0AAV2TJJ5_CALDB</name>
<reference evidence="7" key="1">
    <citation type="submission" date="2024-06" db="EMBL/GenBank/DDBJ databases">
        <authorList>
            <person name="Liu X."/>
            <person name="Lenzi L."/>
            <person name="Haldenby T S."/>
            <person name="Uol C."/>
        </authorList>
    </citation>
    <scope>NUCLEOTIDE SEQUENCE</scope>
</reference>
<dbReference type="Proteomes" id="UP001497525">
    <property type="component" value="Unassembled WGS sequence"/>
</dbReference>
<evidence type="ECO:0000256" key="5">
    <source>
        <dbReference type="ARBA" id="ARBA00046920"/>
    </source>
</evidence>
<evidence type="ECO:0000313" key="8">
    <source>
        <dbReference type="Proteomes" id="UP001497525"/>
    </source>
</evidence>
<dbReference type="InterPro" id="IPR042277">
    <property type="entry name" value="IST1-like"/>
</dbReference>